<dbReference type="OrthoDB" id="9800260at2"/>
<evidence type="ECO:0000256" key="3">
    <source>
        <dbReference type="ARBA" id="ARBA00022982"/>
    </source>
</evidence>
<gene>
    <name evidence="7" type="ORF">FE374_07925</name>
</gene>
<dbReference type="RefSeq" id="WP_139928024.1">
    <property type="nucleotide sequence ID" value="NZ_CP040915.1"/>
</dbReference>
<dbReference type="PANTHER" id="PTHR43082">
    <property type="entry name" value="FERREDOXIN-LIKE"/>
    <property type="match status" value="1"/>
</dbReference>
<sequence length="95" mass="10177">MKIGSAAERLAQNRFETDEQESHIEVNQEVARRAGAVDLLVRVCPSGVYSKEADGSLSVEYAACCECGACLAVAPPGALSWRYPRGGMGVQFREG</sequence>
<organism evidence="7 8">
    <name type="scientific">Georgenia yuyongxinii</name>
    <dbReference type="NCBI Taxonomy" id="2589797"/>
    <lineage>
        <taxon>Bacteria</taxon>
        <taxon>Bacillati</taxon>
        <taxon>Actinomycetota</taxon>
        <taxon>Actinomycetes</taxon>
        <taxon>Micrococcales</taxon>
        <taxon>Bogoriellaceae</taxon>
        <taxon>Georgenia</taxon>
    </lineage>
</organism>
<feature type="domain" description="4Fe-4S ferredoxin-type" evidence="6">
    <location>
        <begin position="55"/>
        <end position="84"/>
    </location>
</feature>
<keyword evidence="5" id="KW-0411">Iron-sulfur</keyword>
<dbReference type="Gene3D" id="3.30.70.20">
    <property type="match status" value="1"/>
</dbReference>
<keyword evidence="2" id="KW-0479">Metal-binding</keyword>
<dbReference type="InterPro" id="IPR012206">
    <property type="entry name" value="Fd_FixX"/>
</dbReference>
<dbReference type="Proteomes" id="UP000314616">
    <property type="component" value="Chromosome"/>
</dbReference>
<dbReference type="GO" id="GO:0051536">
    <property type="term" value="F:iron-sulfur cluster binding"/>
    <property type="evidence" value="ECO:0007669"/>
    <property type="project" value="UniProtKB-KW"/>
</dbReference>
<protein>
    <submittedName>
        <fullName evidence="7">Ferredoxin</fullName>
    </submittedName>
</protein>
<evidence type="ECO:0000256" key="2">
    <source>
        <dbReference type="ARBA" id="ARBA00022723"/>
    </source>
</evidence>
<evidence type="ECO:0000256" key="1">
    <source>
        <dbReference type="ARBA" id="ARBA00022448"/>
    </source>
</evidence>
<evidence type="ECO:0000259" key="6">
    <source>
        <dbReference type="PROSITE" id="PS51379"/>
    </source>
</evidence>
<evidence type="ECO:0000256" key="5">
    <source>
        <dbReference type="ARBA" id="ARBA00023014"/>
    </source>
</evidence>
<dbReference type="InterPro" id="IPR007859">
    <property type="entry name" value="ETF-QO/FixX_C"/>
</dbReference>
<dbReference type="InterPro" id="IPR017896">
    <property type="entry name" value="4Fe4S_Fe-S-bd"/>
</dbReference>
<dbReference type="GO" id="GO:0005506">
    <property type="term" value="F:iron ion binding"/>
    <property type="evidence" value="ECO:0007669"/>
    <property type="project" value="InterPro"/>
</dbReference>
<dbReference type="PANTHER" id="PTHR43082:SF1">
    <property type="entry name" value="FERREDOXIN-LIKE PROTEIN FIXX-RELATED"/>
    <property type="match status" value="1"/>
</dbReference>
<evidence type="ECO:0000313" key="8">
    <source>
        <dbReference type="Proteomes" id="UP000314616"/>
    </source>
</evidence>
<reference evidence="7 8" key="1">
    <citation type="submission" date="2019-05" db="EMBL/GenBank/DDBJ databases">
        <title>Georgenia *** sp. nov., and Georgenia *** sp. nov., isolated from the intestinal contents of plateau pika (Ochotona curzoniae) in the Qinghai-Tibet plateau of China.</title>
        <authorList>
            <person name="Tian Z."/>
        </authorList>
    </citation>
    <scope>NUCLEOTIDE SEQUENCE [LARGE SCALE GENOMIC DNA]</scope>
    <source>
        <strain evidence="7 8">Z443</strain>
    </source>
</reference>
<evidence type="ECO:0000313" key="7">
    <source>
        <dbReference type="EMBL" id="QDC24561.1"/>
    </source>
</evidence>
<keyword evidence="4" id="KW-0408">Iron</keyword>
<name>A0A5B8C5B8_9MICO</name>
<dbReference type="EMBL" id="CP040915">
    <property type="protein sequence ID" value="QDC24561.1"/>
    <property type="molecule type" value="Genomic_DNA"/>
</dbReference>
<dbReference type="AlphaFoldDB" id="A0A5B8C5B8"/>
<proteinExistence type="predicted"/>
<accession>A0A5B8C5B8</accession>
<dbReference type="Pfam" id="PF05187">
    <property type="entry name" value="Fer4_ETF_QO"/>
    <property type="match status" value="1"/>
</dbReference>
<evidence type="ECO:0000256" key="4">
    <source>
        <dbReference type="ARBA" id="ARBA00023004"/>
    </source>
</evidence>
<keyword evidence="3" id="KW-0249">Electron transport</keyword>
<dbReference type="PIRSF" id="PIRSF036548">
    <property type="entry name" value="Fdx_FixX"/>
    <property type="match status" value="1"/>
</dbReference>
<dbReference type="PROSITE" id="PS51379">
    <property type="entry name" value="4FE4S_FER_2"/>
    <property type="match status" value="1"/>
</dbReference>
<dbReference type="KEGG" id="gyu:FE374_07925"/>
<dbReference type="SUPFAM" id="SSF54862">
    <property type="entry name" value="4Fe-4S ferredoxins"/>
    <property type="match status" value="1"/>
</dbReference>
<keyword evidence="1" id="KW-0813">Transport</keyword>